<dbReference type="InterPro" id="IPR016181">
    <property type="entry name" value="Acyl_CoA_acyltransferase"/>
</dbReference>
<evidence type="ECO:0000256" key="2">
    <source>
        <dbReference type="ARBA" id="ARBA00005102"/>
    </source>
</evidence>
<dbReference type="PANTHER" id="PTHR31438">
    <property type="entry name" value="LYSINE N-ACYLTRANSFERASE C17G9.06C-RELATED"/>
    <property type="match status" value="1"/>
</dbReference>
<keyword evidence="8" id="KW-1185">Reference proteome</keyword>
<protein>
    <recommendedName>
        <fullName evidence="3">Lysine N-acyltransferase MbtK</fullName>
    </recommendedName>
    <alternativeName>
        <fullName evidence="4">Mycobactin synthase protein K</fullName>
    </alternativeName>
</protein>
<name>A0A368T2M2_9ACTN</name>
<reference evidence="7 8" key="1">
    <citation type="submission" date="2018-04" db="EMBL/GenBank/DDBJ databases">
        <title>Novel actinobacteria from marine sediment.</title>
        <authorList>
            <person name="Ng Z.Y."/>
            <person name="Tan G.Y.A."/>
        </authorList>
    </citation>
    <scope>NUCLEOTIDE SEQUENCE [LARGE SCALE GENOMIC DNA]</scope>
    <source>
        <strain evidence="7 8">TPS81</strain>
    </source>
</reference>
<organism evidence="7 8">
    <name type="scientific">Marinitenerispora sediminis</name>
    <dbReference type="NCBI Taxonomy" id="1931232"/>
    <lineage>
        <taxon>Bacteria</taxon>
        <taxon>Bacillati</taxon>
        <taxon>Actinomycetota</taxon>
        <taxon>Actinomycetes</taxon>
        <taxon>Streptosporangiales</taxon>
        <taxon>Nocardiopsidaceae</taxon>
        <taxon>Marinitenerispora</taxon>
    </lineage>
</organism>
<evidence type="ECO:0000256" key="3">
    <source>
        <dbReference type="ARBA" id="ARBA00020586"/>
    </source>
</evidence>
<dbReference type="SUPFAM" id="SSF55729">
    <property type="entry name" value="Acyl-CoA N-acyltransferases (Nat)"/>
    <property type="match status" value="1"/>
</dbReference>
<gene>
    <name evidence="7" type="ORF">DEF24_18155</name>
</gene>
<comment type="function">
    <text evidence="1">Acyltransferase required for the direct transfer of medium- to long-chain fatty acyl moieties from a carrier protein (MbtL) on to the epsilon-amino group of lysine residue in the mycobactin core.</text>
</comment>
<dbReference type="Proteomes" id="UP000253318">
    <property type="component" value="Unassembled WGS sequence"/>
</dbReference>
<proteinExistence type="predicted"/>
<comment type="pathway">
    <text evidence="2">Siderophore biosynthesis; mycobactin biosynthesis.</text>
</comment>
<dbReference type="GO" id="GO:0016410">
    <property type="term" value="F:N-acyltransferase activity"/>
    <property type="evidence" value="ECO:0007669"/>
    <property type="project" value="TreeGrafter"/>
</dbReference>
<accession>A0A368T2M2</accession>
<evidence type="ECO:0000256" key="4">
    <source>
        <dbReference type="ARBA" id="ARBA00031122"/>
    </source>
</evidence>
<dbReference type="OrthoDB" id="5177616at2"/>
<dbReference type="PANTHER" id="PTHR31438:SF1">
    <property type="entry name" value="LYSINE N-ACYLTRANSFERASE C17G9.06C-RELATED"/>
    <property type="match status" value="1"/>
</dbReference>
<comment type="caution">
    <text evidence="7">The sequence shown here is derived from an EMBL/GenBank/DDBJ whole genome shotgun (WGS) entry which is preliminary data.</text>
</comment>
<feature type="compositionally biased region" description="Polar residues" evidence="5">
    <location>
        <begin position="7"/>
        <end position="43"/>
    </location>
</feature>
<keyword evidence="7" id="KW-0808">Transferase</keyword>
<dbReference type="AlphaFoldDB" id="A0A368T2M2"/>
<dbReference type="UniPathway" id="UPA00011"/>
<evidence type="ECO:0000313" key="8">
    <source>
        <dbReference type="Proteomes" id="UP000253318"/>
    </source>
</evidence>
<evidence type="ECO:0000313" key="7">
    <source>
        <dbReference type="EMBL" id="RCV55219.1"/>
    </source>
</evidence>
<feature type="region of interest" description="Disordered" evidence="5">
    <location>
        <begin position="1"/>
        <end position="57"/>
    </location>
</feature>
<dbReference type="EMBL" id="QEIN01000150">
    <property type="protein sequence ID" value="RCV55219.1"/>
    <property type="molecule type" value="Genomic_DNA"/>
</dbReference>
<feature type="domain" description="Acyltransferase MbtK/IucB-like conserved" evidence="6">
    <location>
        <begin position="73"/>
        <end position="120"/>
    </location>
</feature>
<evidence type="ECO:0000256" key="1">
    <source>
        <dbReference type="ARBA" id="ARBA00003818"/>
    </source>
</evidence>
<dbReference type="Gene3D" id="3.40.630.30">
    <property type="match status" value="1"/>
</dbReference>
<evidence type="ECO:0000256" key="5">
    <source>
        <dbReference type="SAM" id="MobiDB-lite"/>
    </source>
</evidence>
<dbReference type="Pfam" id="PF13523">
    <property type="entry name" value="Acetyltransf_8"/>
    <property type="match status" value="1"/>
</dbReference>
<sequence length="249" mass="26649">MRGTASVAETDSTASVAETDSTASVARTDSTASVAETDNTTSVAETDHTTTAAGTDGAVFTRTDDRLGEFALRLVDPAADAELLHRWLTHPKSVFWQMQEAEVADVERQFRETAASEHTDAFLGLHGGRPAFLVERYDPAHSELRGRYRALPGDVGMHFLVAPTDTPLHGFTRAVITTVMELLFADPAVRRVVVEPDVRNHPVHSLNAAVGFRVVGTLALSGKDAYLSTCTREQYAAARAAAAVEGANG</sequence>
<dbReference type="InterPro" id="IPR019432">
    <property type="entry name" value="Acyltransferase_MbtK/IucB-like"/>
</dbReference>
<dbReference type="SMART" id="SM01006">
    <property type="entry name" value="AlcB"/>
    <property type="match status" value="1"/>
</dbReference>
<dbReference type="GO" id="GO:0019290">
    <property type="term" value="P:siderophore biosynthetic process"/>
    <property type="evidence" value="ECO:0007669"/>
    <property type="project" value="InterPro"/>
</dbReference>
<evidence type="ECO:0000259" key="6">
    <source>
        <dbReference type="SMART" id="SM01006"/>
    </source>
</evidence>